<name>A0A348HG62_9GAMM</name>
<dbReference type="GO" id="GO:0005737">
    <property type="term" value="C:cytoplasm"/>
    <property type="evidence" value="ECO:0007669"/>
    <property type="project" value="UniProtKB-SubCell"/>
</dbReference>
<dbReference type="OrthoDB" id="9800307at2"/>
<protein>
    <recommendedName>
        <fullName evidence="3">tRNA threonylcarbamoyladenosine biosynthesis protein TsaE</fullName>
    </recommendedName>
    <alternativeName>
        <fullName evidence="10">t(6)A37 threonylcarbamoyladenosine biosynthesis protein TsaE</fullName>
    </alternativeName>
</protein>
<dbReference type="KEGG" id="zpl:ZBT109_1868"/>
<dbReference type="Pfam" id="PF02367">
    <property type="entry name" value="TsaE"/>
    <property type="match status" value="1"/>
</dbReference>
<dbReference type="InterPro" id="IPR027417">
    <property type="entry name" value="P-loop_NTPase"/>
</dbReference>
<dbReference type="GO" id="GO:0005524">
    <property type="term" value="F:ATP binding"/>
    <property type="evidence" value="ECO:0007669"/>
    <property type="project" value="UniProtKB-KW"/>
</dbReference>
<proteinExistence type="inferred from homology"/>
<dbReference type="GO" id="GO:0002949">
    <property type="term" value="P:tRNA threonylcarbamoyladenosine modification"/>
    <property type="evidence" value="ECO:0007669"/>
    <property type="project" value="InterPro"/>
</dbReference>
<dbReference type="PANTHER" id="PTHR33540:SF2">
    <property type="entry name" value="TRNA THREONYLCARBAMOYLADENOSINE BIOSYNTHESIS PROTEIN TSAE"/>
    <property type="match status" value="1"/>
</dbReference>
<dbReference type="InterPro" id="IPR003442">
    <property type="entry name" value="T6A_TsaE"/>
</dbReference>
<keyword evidence="11" id="KW-0808">Transferase</keyword>
<dbReference type="RefSeq" id="WP_038277994.1">
    <property type="nucleotide sequence ID" value="NZ_AP018933.1"/>
</dbReference>
<dbReference type="Proteomes" id="UP000267342">
    <property type="component" value="Chromosome"/>
</dbReference>
<dbReference type="NCBIfam" id="TIGR00150">
    <property type="entry name" value="T6A_YjeE"/>
    <property type="match status" value="1"/>
</dbReference>
<evidence type="ECO:0000256" key="1">
    <source>
        <dbReference type="ARBA" id="ARBA00004496"/>
    </source>
</evidence>
<evidence type="ECO:0000256" key="4">
    <source>
        <dbReference type="ARBA" id="ARBA00022490"/>
    </source>
</evidence>
<sequence length="166" mass="18516">MTTQQQWQRFRLPDEDSQIRLGRYLGEALRWQGHIWLEGDLGAGKTTLTRGILRGAGHDGAVKSPTYTLLEPYDVNGQRIHHFDLYRLGDPEELAFMGARELFEEGSLNIIEWPSMGEGELPTPDLVVTLTLDLPGRIADVAAHSVSGEQALVRLRATVTDIEVLP</sequence>
<evidence type="ECO:0000256" key="9">
    <source>
        <dbReference type="ARBA" id="ARBA00022842"/>
    </source>
</evidence>
<evidence type="ECO:0000256" key="8">
    <source>
        <dbReference type="ARBA" id="ARBA00022840"/>
    </source>
</evidence>
<comment type="similarity">
    <text evidence="2">Belongs to the TsaE family.</text>
</comment>
<dbReference type="EMBL" id="AP018933">
    <property type="protein sequence ID" value="BBG30614.1"/>
    <property type="molecule type" value="Genomic_DNA"/>
</dbReference>
<dbReference type="AlphaFoldDB" id="A0A348HG62"/>
<keyword evidence="7" id="KW-0547">Nucleotide-binding</keyword>
<dbReference type="Gene3D" id="3.40.50.300">
    <property type="entry name" value="P-loop containing nucleotide triphosphate hydrolases"/>
    <property type="match status" value="1"/>
</dbReference>
<keyword evidence="4" id="KW-0963">Cytoplasm</keyword>
<keyword evidence="6" id="KW-0479">Metal-binding</keyword>
<evidence type="ECO:0000256" key="5">
    <source>
        <dbReference type="ARBA" id="ARBA00022694"/>
    </source>
</evidence>
<reference evidence="11 12" key="1">
    <citation type="submission" date="2018-09" db="EMBL/GenBank/DDBJ databases">
        <title>Zymobacter palmae IAM14233 (=T109) whole genome analysis.</title>
        <authorList>
            <person name="Yanase H."/>
        </authorList>
    </citation>
    <scope>NUCLEOTIDE SEQUENCE [LARGE SCALE GENOMIC DNA]</scope>
    <source>
        <strain evidence="11 12">IAM14233</strain>
    </source>
</reference>
<evidence type="ECO:0000256" key="3">
    <source>
        <dbReference type="ARBA" id="ARBA00019010"/>
    </source>
</evidence>
<evidence type="ECO:0000256" key="7">
    <source>
        <dbReference type="ARBA" id="ARBA00022741"/>
    </source>
</evidence>
<keyword evidence="9" id="KW-0460">Magnesium</keyword>
<dbReference type="GO" id="GO:0046872">
    <property type="term" value="F:metal ion binding"/>
    <property type="evidence" value="ECO:0007669"/>
    <property type="project" value="UniProtKB-KW"/>
</dbReference>
<evidence type="ECO:0000256" key="6">
    <source>
        <dbReference type="ARBA" id="ARBA00022723"/>
    </source>
</evidence>
<keyword evidence="8" id="KW-0067">ATP-binding</keyword>
<dbReference type="GO" id="GO:0016301">
    <property type="term" value="F:kinase activity"/>
    <property type="evidence" value="ECO:0007669"/>
    <property type="project" value="UniProtKB-KW"/>
</dbReference>
<keyword evidence="5" id="KW-0819">tRNA processing</keyword>
<evidence type="ECO:0000313" key="11">
    <source>
        <dbReference type="EMBL" id="BBG30614.1"/>
    </source>
</evidence>
<keyword evidence="12" id="KW-1185">Reference proteome</keyword>
<evidence type="ECO:0000256" key="10">
    <source>
        <dbReference type="ARBA" id="ARBA00032441"/>
    </source>
</evidence>
<organism evidence="11 12">
    <name type="scientific">Zymobacter palmae</name>
    <dbReference type="NCBI Taxonomy" id="33074"/>
    <lineage>
        <taxon>Bacteria</taxon>
        <taxon>Pseudomonadati</taxon>
        <taxon>Pseudomonadota</taxon>
        <taxon>Gammaproteobacteria</taxon>
        <taxon>Oceanospirillales</taxon>
        <taxon>Halomonadaceae</taxon>
        <taxon>Zymobacter group</taxon>
        <taxon>Zymobacter</taxon>
    </lineage>
</organism>
<accession>A0A348HG62</accession>
<gene>
    <name evidence="11" type="ORF">ZBT109_1868</name>
</gene>
<dbReference type="PANTHER" id="PTHR33540">
    <property type="entry name" value="TRNA THREONYLCARBAMOYLADENOSINE BIOSYNTHESIS PROTEIN TSAE"/>
    <property type="match status" value="1"/>
</dbReference>
<evidence type="ECO:0000313" key="12">
    <source>
        <dbReference type="Proteomes" id="UP000267342"/>
    </source>
</evidence>
<keyword evidence="11" id="KW-0418">Kinase</keyword>
<dbReference type="STRING" id="1123510.GCA_000620025_01632"/>
<dbReference type="SUPFAM" id="SSF52540">
    <property type="entry name" value="P-loop containing nucleoside triphosphate hydrolases"/>
    <property type="match status" value="1"/>
</dbReference>
<evidence type="ECO:0000256" key="2">
    <source>
        <dbReference type="ARBA" id="ARBA00007599"/>
    </source>
</evidence>
<comment type="subcellular location">
    <subcellularLocation>
        <location evidence="1">Cytoplasm</location>
    </subcellularLocation>
</comment>